<accession>A0A6G9QKW2</accession>
<dbReference type="SUPFAM" id="SSF53850">
    <property type="entry name" value="Periplasmic binding protein-like II"/>
    <property type="match status" value="1"/>
</dbReference>
<evidence type="ECO:0000313" key="12">
    <source>
        <dbReference type="Proteomes" id="UP000502608"/>
    </source>
</evidence>
<dbReference type="GO" id="GO:0046417">
    <property type="term" value="P:chorismate metabolic process"/>
    <property type="evidence" value="ECO:0007669"/>
    <property type="project" value="InterPro"/>
</dbReference>
<keyword evidence="12" id="KW-1185">Reference proteome</keyword>
<dbReference type="Gene3D" id="3.40.190.10">
    <property type="entry name" value="Periplasmic binding protein-like II"/>
    <property type="match status" value="2"/>
</dbReference>
<dbReference type="Pfam" id="PF01817">
    <property type="entry name" value="CM_2"/>
    <property type="match status" value="1"/>
</dbReference>
<dbReference type="Pfam" id="PF00800">
    <property type="entry name" value="PDT"/>
    <property type="match status" value="1"/>
</dbReference>
<sequence>MSQPQGLNLTREQITALDNELLTLLSKRRELSLEVAKSKEIDIRPIRDTQREKELLERLVQQGREKGLDAHFVISLYQSIIEDSVLNQQAFLHGRANPDTQKQQYTIAYLGARGSYSYLAASRYCNRRQVSMIDFGCQSFDDIVNAVESGHADYGFLPIENTSSGSINEVYDVLQHTSLSIVGETTIEVGHCLLGQPGASLADIKTVYAHPQPISQCSRYLSLHPHFKLEYCSSSAEAMSKVIEANNNSVAAIGSAEGGALYQLTAIEDGLANQKINQSRFIVVARKAVAVPSQLPAKTTLIMATGQKPGALVEALLVLKAHNLNMSKLESRPIPGTPWEEMFYIDIDGNLATQDLQQAIKELERLTRFIKVLGCYPSETVKPTQLSQAQLLIEPSSSKAAEITEKKTSNQLQHKYSREYRQQNTQVICKQLHIGDGHFAAFSLINMSLTETEFTSLAKQNKEAGFQAVILTDFHGQLNELQFKKYIQIIEQAGLVGVLYIEQDSDLVHGHLADMLMLSGQQMFNQGLLSQLGKMNVGVIIERNNMASIEDWLAAADRVLDQGNQQVVLCESGIRSFAQPERVTLDLAGLIEVKDTSHLPIICNIAANATDIEYSQIKAAKQLNADGVVLNAMEYDANSQLLRQMYQD</sequence>
<dbReference type="RefSeq" id="WP_167678804.1">
    <property type="nucleotide sequence ID" value="NZ_CP050313.1"/>
</dbReference>
<dbReference type="KEGG" id="saes:HBH39_12620"/>
<dbReference type="Gene3D" id="1.20.59.10">
    <property type="entry name" value="Chorismate mutase"/>
    <property type="match status" value="1"/>
</dbReference>
<dbReference type="CDD" id="cd04905">
    <property type="entry name" value="ACT_CM-PDT"/>
    <property type="match status" value="1"/>
</dbReference>
<organism evidence="11 12">
    <name type="scientific">Shewanella aestuarii</name>
    <dbReference type="NCBI Taxonomy" id="1028752"/>
    <lineage>
        <taxon>Bacteria</taxon>
        <taxon>Pseudomonadati</taxon>
        <taxon>Pseudomonadota</taxon>
        <taxon>Gammaproteobacteria</taxon>
        <taxon>Alteromonadales</taxon>
        <taxon>Shewanellaceae</taxon>
        <taxon>Shewanella</taxon>
    </lineage>
</organism>
<dbReference type="PROSITE" id="PS51168">
    <property type="entry name" value="CHORISMATE_MUT_2"/>
    <property type="match status" value="1"/>
</dbReference>
<proteinExistence type="predicted"/>
<dbReference type="SMART" id="SM00830">
    <property type="entry name" value="CM_2"/>
    <property type="match status" value="1"/>
</dbReference>
<keyword evidence="3" id="KW-0808">Transferase</keyword>
<dbReference type="InterPro" id="IPR001086">
    <property type="entry name" value="Preph_deHydtase"/>
</dbReference>
<name>A0A6G9QKW2_9GAMM</name>
<gene>
    <name evidence="11" type="ORF">HBH39_12620</name>
</gene>
<dbReference type="UniPathway" id="UPA00121">
    <property type="reaction ID" value="UER00345"/>
</dbReference>
<dbReference type="SUPFAM" id="SSF48600">
    <property type="entry name" value="Chorismate mutase II"/>
    <property type="match status" value="1"/>
</dbReference>
<evidence type="ECO:0000256" key="3">
    <source>
        <dbReference type="ARBA" id="ARBA00022679"/>
    </source>
</evidence>
<dbReference type="SUPFAM" id="SSF51569">
    <property type="entry name" value="Aldolase"/>
    <property type="match status" value="1"/>
</dbReference>
<keyword evidence="2" id="KW-0028">Amino-acid biosynthesis</keyword>
<dbReference type="PROSITE" id="PS51171">
    <property type="entry name" value="PREPHENATE_DEHYDR_3"/>
    <property type="match status" value="1"/>
</dbReference>
<evidence type="ECO:0000259" key="10">
    <source>
        <dbReference type="PROSITE" id="PS51671"/>
    </source>
</evidence>
<dbReference type="Gene3D" id="3.30.70.260">
    <property type="match status" value="1"/>
</dbReference>
<evidence type="ECO:0000256" key="6">
    <source>
        <dbReference type="ARBA" id="ARBA00023239"/>
    </source>
</evidence>
<evidence type="ECO:0000256" key="7">
    <source>
        <dbReference type="ARBA" id="ARBA00047848"/>
    </source>
</evidence>
<dbReference type="InterPro" id="IPR006218">
    <property type="entry name" value="DAHP1/KDSA"/>
</dbReference>
<dbReference type="GO" id="GO:0004106">
    <property type="term" value="F:chorismate mutase activity"/>
    <property type="evidence" value="ECO:0007669"/>
    <property type="project" value="UniProtKB-EC"/>
</dbReference>
<evidence type="ECO:0000256" key="5">
    <source>
        <dbReference type="ARBA" id="ARBA00023222"/>
    </source>
</evidence>
<dbReference type="Pfam" id="PF00793">
    <property type="entry name" value="DAHP_synth_1"/>
    <property type="match status" value="1"/>
</dbReference>
<dbReference type="GO" id="GO:0016740">
    <property type="term" value="F:transferase activity"/>
    <property type="evidence" value="ECO:0007669"/>
    <property type="project" value="UniProtKB-KW"/>
</dbReference>
<dbReference type="InterPro" id="IPR036263">
    <property type="entry name" value="Chorismate_II_sf"/>
</dbReference>
<dbReference type="GO" id="GO:0009094">
    <property type="term" value="P:L-phenylalanine biosynthetic process"/>
    <property type="evidence" value="ECO:0007669"/>
    <property type="project" value="UniProtKB-UniPathway"/>
</dbReference>
<dbReference type="SUPFAM" id="SSF55021">
    <property type="entry name" value="ACT-like"/>
    <property type="match status" value="1"/>
</dbReference>
<comment type="pathway">
    <text evidence="1">Amino-acid biosynthesis; L-phenylalanine biosynthesis; phenylpyruvate from prephenate: step 1/1.</text>
</comment>
<dbReference type="InterPro" id="IPR010952">
    <property type="entry name" value="CM_P_1"/>
</dbReference>
<dbReference type="PROSITE" id="PS51671">
    <property type="entry name" value="ACT"/>
    <property type="match status" value="1"/>
</dbReference>
<dbReference type="PROSITE" id="PS00858">
    <property type="entry name" value="PREPHENATE_DEHYDR_2"/>
    <property type="match status" value="1"/>
</dbReference>
<dbReference type="EC" id="5.4.99.5" evidence="11"/>
<keyword evidence="11" id="KW-0413">Isomerase</keyword>
<keyword evidence="6" id="KW-0456">Lyase</keyword>
<dbReference type="InterPro" id="IPR045865">
    <property type="entry name" value="ACT-like_dom_sf"/>
</dbReference>
<feature type="domain" description="Prephenate dehydratase" evidence="9">
    <location>
        <begin position="106"/>
        <end position="286"/>
    </location>
</feature>
<evidence type="ECO:0000259" key="8">
    <source>
        <dbReference type="PROSITE" id="PS51168"/>
    </source>
</evidence>
<dbReference type="AlphaFoldDB" id="A0A6G9QKW2"/>
<dbReference type="PANTHER" id="PTHR21022:SF19">
    <property type="entry name" value="PREPHENATE DEHYDRATASE-RELATED"/>
    <property type="match status" value="1"/>
</dbReference>
<comment type="catalytic activity">
    <reaction evidence="7">
        <text>prephenate + H(+) = 3-phenylpyruvate + CO2 + H2O</text>
        <dbReference type="Rhea" id="RHEA:21648"/>
        <dbReference type="ChEBI" id="CHEBI:15377"/>
        <dbReference type="ChEBI" id="CHEBI:15378"/>
        <dbReference type="ChEBI" id="CHEBI:16526"/>
        <dbReference type="ChEBI" id="CHEBI:18005"/>
        <dbReference type="ChEBI" id="CHEBI:29934"/>
        <dbReference type="EC" id="4.2.1.51"/>
    </reaction>
</comment>
<dbReference type="InterPro" id="IPR018528">
    <property type="entry name" value="Preph_deHydtase_CS"/>
</dbReference>
<dbReference type="NCBIfam" id="TIGR01797">
    <property type="entry name" value="CM_P_1"/>
    <property type="match status" value="1"/>
</dbReference>
<evidence type="ECO:0000256" key="2">
    <source>
        <dbReference type="ARBA" id="ARBA00022605"/>
    </source>
</evidence>
<protein>
    <submittedName>
        <fullName evidence="11">Chorismate mutase</fullName>
        <ecNumber evidence="11">5.4.99.5</ecNumber>
    </submittedName>
</protein>
<evidence type="ECO:0000313" key="11">
    <source>
        <dbReference type="EMBL" id="QIR15224.1"/>
    </source>
</evidence>
<dbReference type="InterPro" id="IPR002701">
    <property type="entry name" value="CM_II_prokaryot"/>
</dbReference>
<evidence type="ECO:0000256" key="1">
    <source>
        <dbReference type="ARBA" id="ARBA00004741"/>
    </source>
</evidence>
<feature type="domain" description="Chorismate mutase" evidence="8">
    <location>
        <begin position="1"/>
        <end position="92"/>
    </location>
</feature>
<dbReference type="CDD" id="cd13631">
    <property type="entry name" value="PBP2_Ct-PDT_like"/>
    <property type="match status" value="1"/>
</dbReference>
<dbReference type="PANTHER" id="PTHR21022">
    <property type="entry name" value="PREPHENATE DEHYDRATASE P PROTEIN"/>
    <property type="match status" value="1"/>
</dbReference>
<dbReference type="InterPro" id="IPR036979">
    <property type="entry name" value="CM_dom_sf"/>
</dbReference>
<dbReference type="Gene3D" id="3.20.20.70">
    <property type="entry name" value="Aldolase class I"/>
    <property type="match status" value="1"/>
</dbReference>
<dbReference type="GO" id="GO:0004664">
    <property type="term" value="F:prephenate dehydratase activity"/>
    <property type="evidence" value="ECO:0007669"/>
    <property type="project" value="UniProtKB-EC"/>
</dbReference>
<dbReference type="Proteomes" id="UP000502608">
    <property type="component" value="Chromosome"/>
</dbReference>
<dbReference type="GO" id="GO:0005737">
    <property type="term" value="C:cytoplasm"/>
    <property type="evidence" value="ECO:0007669"/>
    <property type="project" value="InterPro"/>
</dbReference>
<feature type="domain" description="ACT" evidence="10">
    <location>
        <begin position="300"/>
        <end position="377"/>
    </location>
</feature>
<evidence type="ECO:0000256" key="4">
    <source>
        <dbReference type="ARBA" id="ARBA00023141"/>
    </source>
</evidence>
<dbReference type="EMBL" id="CP050313">
    <property type="protein sequence ID" value="QIR15224.1"/>
    <property type="molecule type" value="Genomic_DNA"/>
</dbReference>
<dbReference type="InterPro" id="IPR013785">
    <property type="entry name" value="Aldolase_TIM"/>
</dbReference>
<dbReference type="FunFam" id="3.40.190.10:FF:000044">
    <property type="entry name" value="Chorismate mutase/prephenate dehydratase"/>
    <property type="match status" value="1"/>
</dbReference>
<reference evidence="11 12" key="1">
    <citation type="submission" date="2020-03" db="EMBL/GenBank/DDBJ databases">
        <title>Complete genome sequence of Shewanella sp.</title>
        <authorList>
            <person name="Kim Y.-S."/>
            <person name="Kim S.-J."/>
            <person name="Jung H.-K."/>
            <person name="Kim K.-H."/>
        </authorList>
    </citation>
    <scope>NUCLEOTIDE SEQUENCE [LARGE SCALE GENOMIC DNA]</scope>
    <source>
        <strain evidence="11 12">PN3F2</strain>
    </source>
</reference>
<evidence type="ECO:0000259" key="9">
    <source>
        <dbReference type="PROSITE" id="PS51171"/>
    </source>
</evidence>
<keyword evidence="5" id="KW-0584">Phenylalanine biosynthesis</keyword>
<dbReference type="InterPro" id="IPR002912">
    <property type="entry name" value="ACT_dom"/>
</dbReference>
<keyword evidence="4" id="KW-0057">Aromatic amino acid biosynthesis</keyword>